<proteinExistence type="predicted"/>
<accession>A0ABN4TJQ2</accession>
<evidence type="ECO:0000313" key="7">
    <source>
        <dbReference type="Proteomes" id="UP000177515"/>
    </source>
</evidence>
<sequence length="425" mass="45008">MDAAGAASAGTARGARPAGRFDVAVLGAGAAGMMCAAVAGQGGARVVLIDHATRLAEKIRISGGGRCNFTNLQAGPANYLSSNPHFCRSALARYTPQDFLALMRRHGIAWHEKHRGQLFCNDSAEDVIAMLRAECDAAGVRWQTGCAVEEVRREGDDFLLLTAHGTLRAGALVVATGGLSIPKIGATDLGYRIARQFGLGVVETRPGLVPLTFDGQAWQPFAPLAGVAREVDIRTGAGKAAGSFREDLLWTHRGLSGPAVLQISSFWRPGAPITIDMFDGEDAAAWLLEQKGGSRKQLANLLAERLPARLAEAWCAAAGLQGHQPVRDMTDKALRKLGEALNHWQLVPSGTEGYRKAEVTLGGVDTRDLSSTTMMAREVANLYFVGEVVDVTGWLGGYNFQWAWASAVAAGRALAEAAQHSRGAA</sequence>
<dbReference type="SUPFAM" id="SSF160996">
    <property type="entry name" value="HI0933 insert domain-like"/>
    <property type="match status" value="1"/>
</dbReference>
<keyword evidence="3" id="KW-0274">FAD</keyword>
<evidence type="ECO:0000256" key="1">
    <source>
        <dbReference type="ARBA" id="ARBA00001974"/>
    </source>
</evidence>
<evidence type="ECO:0000259" key="4">
    <source>
        <dbReference type="Pfam" id="PF03486"/>
    </source>
</evidence>
<dbReference type="PANTHER" id="PTHR42887">
    <property type="entry name" value="OS12G0638800 PROTEIN"/>
    <property type="match status" value="1"/>
</dbReference>
<reference evidence="6 7" key="1">
    <citation type="submission" date="2016-10" db="EMBL/GenBank/DDBJ databases">
        <title>Complete genome sequences of three Cupriavidus strains isolated from various Malaysian environments.</title>
        <authorList>
            <person name="Abdullah A.A.-A."/>
            <person name="Shafie N.A.H."/>
            <person name="Lau N.S."/>
        </authorList>
    </citation>
    <scope>NUCLEOTIDE SEQUENCE [LARGE SCALE GENOMIC DNA]</scope>
    <source>
        <strain evidence="6 7">USMAA1020</strain>
    </source>
</reference>
<dbReference type="PRINTS" id="PR00411">
    <property type="entry name" value="PNDRDTASEI"/>
</dbReference>
<dbReference type="Gene3D" id="2.40.30.10">
    <property type="entry name" value="Translation factors"/>
    <property type="match status" value="1"/>
</dbReference>
<dbReference type="InterPro" id="IPR036188">
    <property type="entry name" value="FAD/NAD-bd_sf"/>
</dbReference>
<comment type="cofactor">
    <cofactor evidence="1">
        <name>FAD</name>
        <dbReference type="ChEBI" id="CHEBI:57692"/>
    </cofactor>
</comment>
<dbReference type="InterPro" id="IPR055178">
    <property type="entry name" value="RsdA/BaiN/AoA(So)-like_dom"/>
</dbReference>
<dbReference type="NCBIfam" id="TIGR00275">
    <property type="entry name" value="aminoacetone oxidase family FAD-binding enzyme"/>
    <property type="match status" value="1"/>
</dbReference>
<dbReference type="EMBL" id="CP017754">
    <property type="protein sequence ID" value="AOZ07203.1"/>
    <property type="molecule type" value="Genomic_DNA"/>
</dbReference>
<keyword evidence="2" id="KW-0285">Flavoprotein</keyword>
<dbReference type="Gene3D" id="1.10.8.260">
    <property type="entry name" value="HI0933 insert domain-like"/>
    <property type="match status" value="1"/>
</dbReference>
<dbReference type="RefSeq" id="WP_071014580.1">
    <property type="nucleotide sequence ID" value="NZ_CP017754.1"/>
</dbReference>
<dbReference type="Pfam" id="PF03486">
    <property type="entry name" value="HI0933_like"/>
    <property type="match status" value="1"/>
</dbReference>
<evidence type="ECO:0000256" key="2">
    <source>
        <dbReference type="ARBA" id="ARBA00022630"/>
    </source>
</evidence>
<protein>
    <recommendedName>
        <fullName evidence="8">NAD(P)/FAD-dependent oxidoreductase</fullName>
    </recommendedName>
</protein>
<organism evidence="6 7">
    <name type="scientific">Cupriavidus malaysiensis</name>
    <dbReference type="NCBI Taxonomy" id="367825"/>
    <lineage>
        <taxon>Bacteria</taxon>
        <taxon>Pseudomonadati</taxon>
        <taxon>Pseudomonadota</taxon>
        <taxon>Betaproteobacteria</taxon>
        <taxon>Burkholderiales</taxon>
        <taxon>Burkholderiaceae</taxon>
        <taxon>Cupriavidus</taxon>
    </lineage>
</organism>
<dbReference type="PANTHER" id="PTHR42887:SF2">
    <property type="entry name" value="OS12G0638800 PROTEIN"/>
    <property type="match status" value="1"/>
</dbReference>
<dbReference type="Pfam" id="PF22780">
    <property type="entry name" value="HI0933_like_1st"/>
    <property type="match status" value="1"/>
</dbReference>
<keyword evidence="7" id="KW-1185">Reference proteome</keyword>
<name>A0ABN4TJQ2_9BURK</name>
<dbReference type="InterPro" id="IPR004792">
    <property type="entry name" value="BaiN-like"/>
</dbReference>
<dbReference type="Gene3D" id="3.50.50.60">
    <property type="entry name" value="FAD/NAD(P)-binding domain"/>
    <property type="match status" value="1"/>
</dbReference>
<evidence type="ECO:0000259" key="5">
    <source>
        <dbReference type="Pfam" id="PF22780"/>
    </source>
</evidence>
<evidence type="ECO:0000256" key="3">
    <source>
        <dbReference type="ARBA" id="ARBA00022827"/>
    </source>
</evidence>
<dbReference type="Proteomes" id="UP000177515">
    <property type="component" value="Chromosome 1"/>
</dbReference>
<dbReference type="InterPro" id="IPR023166">
    <property type="entry name" value="BaiN-like_dom_sf"/>
</dbReference>
<gene>
    <name evidence="6" type="ORF">BKK80_16280</name>
</gene>
<feature type="domain" description="RsdA/BaiN/AoA(So)-like insert" evidence="5">
    <location>
        <begin position="205"/>
        <end position="359"/>
    </location>
</feature>
<dbReference type="InterPro" id="IPR057661">
    <property type="entry name" value="RsdA/BaiN/AoA(So)_Rossmann"/>
</dbReference>
<evidence type="ECO:0008006" key="8">
    <source>
        <dbReference type="Google" id="ProtNLM"/>
    </source>
</evidence>
<dbReference type="SUPFAM" id="SSF51905">
    <property type="entry name" value="FAD/NAD(P)-binding domain"/>
    <property type="match status" value="1"/>
</dbReference>
<feature type="domain" description="RsdA/BaiN/AoA(So)-like Rossmann fold-like" evidence="4">
    <location>
        <begin position="22"/>
        <end position="412"/>
    </location>
</feature>
<evidence type="ECO:0000313" key="6">
    <source>
        <dbReference type="EMBL" id="AOZ07203.1"/>
    </source>
</evidence>